<feature type="compositionally biased region" description="Polar residues" evidence="1">
    <location>
        <begin position="23"/>
        <end position="39"/>
    </location>
</feature>
<name>M7AMH8_CHEMY</name>
<evidence type="ECO:0000313" key="3">
    <source>
        <dbReference type="Proteomes" id="UP000031443"/>
    </source>
</evidence>
<gene>
    <name evidence="2" type="ORF">UY3_17206</name>
</gene>
<keyword evidence="3" id="KW-1185">Reference proteome</keyword>
<dbReference type="Proteomes" id="UP000031443">
    <property type="component" value="Unassembled WGS sequence"/>
</dbReference>
<proteinExistence type="predicted"/>
<dbReference type="EMBL" id="KB586993">
    <property type="protein sequence ID" value="EMP25714.1"/>
    <property type="molecule type" value="Genomic_DNA"/>
</dbReference>
<accession>M7AMH8</accession>
<protein>
    <submittedName>
        <fullName evidence="2">Uncharacterized protein</fullName>
    </submittedName>
</protein>
<sequence>MLRQQAEKSQGYNRPPSILQPVPTESTVRNPPGSQLEFSSHPQITEHWLWKAACYRTCSNPFHCYSPKRSHQIQLLAEINSSHQEATTHHIQQLPRLVLEHTAGSAGQGADRIQPGTVARSADLGISASFPTCPGIASPIRESESF</sequence>
<feature type="region of interest" description="Disordered" evidence="1">
    <location>
        <begin position="1"/>
        <end position="39"/>
    </location>
</feature>
<evidence type="ECO:0000256" key="1">
    <source>
        <dbReference type="SAM" id="MobiDB-lite"/>
    </source>
</evidence>
<dbReference type="AlphaFoldDB" id="M7AMH8"/>
<organism evidence="2 3">
    <name type="scientific">Chelonia mydas</name>
    <name type="common">Green sea-turtle</name>
    <name type="synonym">Chelonia agassizi</name>
    <dbReference type="NCBI Taxonomy" id="8469"/>
    <lineage>
        <taxon>Eukaryota</taxon>
        <taxon>Metazoa</taxon>
        <taxon>Chordata</taxon>
        <taxon>Craniata</taxon>
        <taxon>Vertebrata</taxon>
        <taxon>Euteleostomi</taxon>
        <taxon>Archelosauria</taxon>
        <taxon>Testudinata</taxon>
        <taxon>Testudines</taxon>
        <taxon>Cryptodira</taxon>
        <taxon>Durocryptodira</taxon>
        <taxon>Americhelydia</taxon>
        <taxon>Chelonioidea</taxon>
        <taxon>Cheloniidae</taxon>
        <taxon>Chelonia</taxon>
    </lineage>
</organism>
<evidence type="ECO:0000313" key="2">
    <source>
        <dbReference type="EMBL" id="EMP25714.1"/>
    </source>
</evidence>
<reference evidence="3" key="1">
    <citation type="journal article" date="2013" name="Nat. Genet.">
        <title>The draft genomes of soft-shell turtle and green sea turtle yield insights into the development and evolution of the turtle-specific body plan.</title>
        <authorList>
            <person name="Wang Z."/>
            <person name="Pascual-Anaya J."/>
            <person name="Zadissa A."/>
            <person name="Li W."/>
            <person name="Niimura Y."/>
            <person name="Huang Z."/>
            <person name="Li C."/>
            <person name="White S."/>
            <person name="Xiong Z."/>
            <person name="Fang D."/>
            <person name="Wang B."/>
            <person name="Ming Y."/>
            <person name="Chen Y."/>
            <person name="Zheng Y."/>
            <person name="Kuraku S."/>
            <person name="Pignatelli M."/>
            <person name="Herrero J."/>
            <person name="Beal K."/>
            <person name="Nozawa M."/>
            <person name="Li Q."/>
            <person name="Wang J."/>
            <person name="Zhang H."/>
            <person name="Yu L."/>
            <person name="Shigenobu S."/>
            <person name="Wang J."/>
            <person name="Liu J."/>
            <person name="Flicek P."/>
            <person name="Searle S."/>
            <person name="Wang J."/>
            <person name="Kuratani S."/>
            <person name="Yin Y."/>
            <person name="Aken B."/>
            <person name="Zhang G."/>
            <person name="Irie N."/>
        </authorList>
    </citation>
    <scope>NUCLEOTIDE SEQUENCE [LARGE SCALE GENOMIC DNA]</scope>
</reference>